<evidence type="ECO:0000313" key="5">
    <source>
        <dbReference type="Proteomes" id="UP000189475"/>
    </source>
</evidence>
<comment type="similarity">
    <text evidence="1">Belongs to the peptidase S13 family.</text>
</comment>
<dbReference type="AlphaFoldDB" id="A0A1R4B8U5"/>
<dbReference type="PANTHER" id="PTHR30023">
    <property type="entry name" value="D-ALANYL-D-ALANINE CARBOXYPEPTIDASE"/>
    <property type="match status" value="1"/>
</dbReference>
<dbReference type="PRINTS" id="PR00922">
    <property type="entry name" value="DADACBPTASE3"/>
</dbReference>
<dbReference type="GO" id="GO:0006508">
    <property type="term" value="P:proteolysis"/>
    <property type="evidence" value="ECO:0007669"/>
    <property type="project" value="InterPro"/>
</dbReference>
<dbReference type="NCBIfam" id="NF008322">
    <property type="entry name" value="PRK11113.1"/>
    <property type="match status" value="1"/>
</dbReference>
<dbReference type="RefSeq" id="WP_077315718.1">
    <property type="nucleotide sequence ID" value="NZ_AP024887.1"/>
</dbReference>
<dbReference type="Gene3D" id="3.50.80.20">
    <property type="entry name" value="D-Ala-D-Ala carboxypeptidase C, peptidase S13"/>
    <property type="match status" value="1"/>
</dbReference>
<accession>A0A1R4B8U5</accession>
<dbReference type="SUPFAM" id="SSF56601">
    <property type="entry name" value="beta-lactamase/transpeptidase-like"/>
    <property type="match status" value="1"/>
</dbReference>
<dbReference type="PANTHER" id="PTHR30023:SF0">
    <property type="entry name" value="PENICILLIN-SENSITIVE CARBOXYPEPTIDASE A"/>
    <property type="match status" value="1"/>
</dbReference>
<evidence type="ECO:0000313" key="4">
    <source>
        <dbReference type="EMBL" id="SJL85332.1"/>
    </source>
</evidence>
<evidence type="ECO:0000256" key="3">
    <source>
        <dbReference type="SAM" id="SignalP"/>
    </source>
</evidence>
<name>A0A1R4B8U5_9VIBR</name>
<evidence type="ECO:0000256" key="1">
    <source>
        <dbReference type="ARBA" id="ARBA00006096"/>
    </source>
</evidence>
<dbReference type="GO" id="GO:0009002">
    <property type="term" value="F:serine-type D-Ala-D-Ala carboxypeptidase activity"/>
    <property type="evidence" value="ECO:0007669"/>
    <property type="project" value="UniProtKB-EC"/>
</dbReference>
<feature type="signal peptide" evidence="3">
    <location>
        <begin position="1"/>
        <end position="21"/>
    </location>
</feature>
<organism evidence="4 5">
    <name type="scientific">Vibrio palustris</name>
    <dbReference type="NCBI Taxonomy" id="1918946"/>
    <lineage>
        <taxon>Bacteria</taxon>
        <taxon>Pseudomonadati</taxon>
        <taxon>Pseudomonadota</taxon>
        <taxon>Gammaproteobacteria</taxon>
        <taxon>Vibrionales</taxon>
        <taxon>Vibrionaceae</taxon>
        <taxon>Vibrio</taxon>
    </lineage>
</organism>
<dbReference type="Pfam" id="PF02113">
    <property type="entry name" value="Peptidase_S13"/>
    <property type="match status" value="1"/>
</dbReference>
<dbReference type="NCBIfam" id="TIGR00666">
    <property type="entry name" value="PBP4"/>
    <property type="match status" value="1"/>
</dbReference>
<dbReference type="GO" id="GO:0000270">
    <property type="term" value="P:peptidoglycan metabolic process"/>
    <property type="evidence" value="ECO:0007669"/>
    <property type="project" value="TreeGrafter"/>
</dbReference>
<dbReference type="EMBL" id="FUFT01000013">
    <property type="protein sequence ID" value="SJL85332.1"/>
    <property type="molecule type" value="Genomic_DNA"/>
</dbReference>
<dbReference type="Gene3D" id="3.40.710.10">
    <property type="entry name" value="DD-peptidase/beta-lactamase superfamily"/>
    <property type="match status" value="1"/>
</dbReference>
<sequence>MRLILLSLAFSSLFLSLQAQAQQDFKTQVSTLSPYVRYHFEAQALDSNETTFKHANGDYFPPASTLKVITALAATIKLGDDFRFATRLRQSNTNYSIQFSGDPSLKTRDLKTLLLKLKQRGVTHIRGDLWLDDSAFDGFEKATGWPWNAIGVCYSAPSSAINLDHNCVPASIYSRKKGNTRIYVPEQYPIHVENKSITVTKQQQETQHCELDLQARHENRYVISGCLLQRKQPLPLKFAIQDTKKYTQRMIYRILNQLKMTIDGRVRIGKPSQRGQTHTIAIHYSKPLPQLLSKMLKKSDNLYADSLTKTLGRVSFHQAGSYRNGTAAIKQIIESTTGVSLKQAKLVDGSGLSRDNRIAASTMLSILQYIYKHDAQLQLIGLLPRSGVSGTLKYRRSLMRSPIKGALAAKSGTLYGTHNLIGFVYNAAGVPTSTFVQYITDNFPSQAQRDARPAPLTVVEQRFYRQLIEQARLTQ</sequence>
<evidence type="ECO:0000256" key="2">
    <source>
        <dbReference type="ARBA" id="ARBA00022801"/>
    </source>
</evidence>
<dbReference type="InterPro" id="IPR012338">
    <property type="entry name" value="Beta-lactam/transpept-like"/>
</dbReference>
<keyword evidence="3" id="KW-0732">Signal</keyword>
<keyword evidence="4" id="KW-0121">Carboxypeptidase</keyword>
<reference evidence="4 5" key="1">
    <citation type="submission" date="2017-02" db="EMBL/GenBank/DDBJ databases">
        <authorList>
            <person name="Peterson S.W."/>
        </authorList>
    </citation>
    <scope>NUCLEOTIDE SEQUENCE [LARGE SCALE GENOMIC DNA]</scope>
    <source>
        <strain evidence="4 5">CECT 9027</strain>
    </source>
</reference>
<keyword evidence="5" id="KW-1185">Reference proteome</keyword>
<feature type="chain" id="PRO_5012255474" evidence="3">
    <location>
        <begin position="22"/>
        <end position="475"/>
    </location>
</feature>
<keyword evidence="2 4" id="KW-0378">Hydrolase</keyword>
<dbReference type="EC" id="3.4.16.4" evidence="4"/>
<keyword evidence="4" id="KW-0645">Protease</keyword>
<protein>
    <submittedName>
        <fullName evidence="4">D-alanyl-D-alanine carboxypeptidase DacB</fullName>
        <ecNumber evidence="4">3.4.16.4</ecNumber>
    </submittedName>
</protein>
<dbReference type="STRING" id="1918946.VPAL9027_03371"/>
<gene>
    <name evidence="4" type="primary">dacB</name>
    <name evidence="4" type="ORF">VPAL9027_03371</name>
</gene>
<dbReference type="Proteomes" id="UP000189475">
    <property type="component" value="Unassembled WGS sequence"/>
</dbReference>
<dbReference type="InterPro" id="IPR000667">
    <property type="entry name" value="Peptidase_S13"/>
</dbReference>
<dbReference type="OrthoDB" id="9802627at2"/>
<proteinExistence type="inferred from homology"/>